<name>A0A373FA30_COMTE</name>
<feature type="compositionally biased region" description="Basic and acidic residues" evidence="1">
    <location>
        <begin position="1"/>
        <end position="12"/>
    </location>
</feature>
<evidence type="ECO:0000313" key="3">
    <source>
        <dbReference type="Proteomes" id="UP000261948"/>
    </source>
</evidence>
<organism evidence="2 3">
    <name type="scientific">Comamonas testosteroni</name>
    <name type="common">Pseudomonas testosteroni</name>
    <dbReference type="NCBI Taxonomy" id="285"/>
    <lineage>
        <taxon>Bacteria</taxon>
        <taxon>Pseudomonadati</taxon>
        <taxon>Pseudomonadota</taxon>
        <taxon>Betaproteobacteria</taxon>
        <taxon>Burkholderiales</taxon>
        <taxon>Comamonadaceae</taxon>
        <taxon>Comamonas</taxon>
    </lineage>
</organism>
<feature type="region of interest" description="Disordered" evidence="1">
    <location>
        <begin position="262"/>
        <end position="416"/>
    </location>
</feature>
<proteinExistence type="predicted"/>
<dbReference type="AlphaFoldDB" id="A0A373FA30"/>
<keyword evidence="3" id="KW-1185">Reference proteome</keyword>
<dbReference type="EMBL" id="QURR01000032">
    <property type="protein sequence ID" value="RGE40920.1"/>
    <property type="molecule type" value="Genomic_DNA"/>
</dbReference>
<feature type="compositionally biased region" description="Basic and acidic residues" evidence="1">
    <location>
        <begin position="324"/>
        <end position="345"/>
    </location>
</feature>
<feature type="region of interest" description="Disordered" evidence="1">
    <location>
        <begin position="155"/>
        <end position="175"/>
    </location>
</feature>
<sequence length="472" mass="50419">MHKRKPLFEREAQGVPPIYQHVRDRNEEMARPLIQEVDQADDPTSTGAPKQNRRKATVEPEDIAMMEESPKTKRKKESKKPLTKGQKLLAGAGLIGVCIIAASNLIPKDGTSQAPQAQTAPVPQTAAPMTSEPATLMMQLTPDEMELLKAARLQKTKESSDAARAANNDGPLPAELSSVPVGESDPLAPFVDGTIASTAPVVKPSMRVAKPGAEMPSAAPAPKPQPESKPKLVDKNTATMDVPLTQDPGIPSDIAELREVAERSNNAPPVAKLAAPLEESKASTKSAKIEAKQEPSLDSKPPAADLVRKQPTAAVVSVKPEAPSSKKMEAEPAKKVAVKQVEKPKSIKPAKVQNDQPRAKSRTEESEEDFASGYALPIREIHANGRPVVQTKPVTREPTKTTLAEPKPSSRVTRSAPEVMHVDVAYGLVTNPTTQLPIRVKEGDVLPNGAVVSGFDPVKGVINTSRGSYGMK</sequence>
<feature type="region of interest" description="Disordered" evidence="1">
    <location>
        <begin position="211"/>
        <end position="232"/>
    </location>
</feature>
<accession>A0A373FA30</accession>
<comment type="caution">
    <text evidence="2">The sequence shown here is derived from an EMBL/GenBank/DDBJ whole genome shotgun (WGS) entry which is preliminary data.</text>
</comment>
<evidence type="ECO:0000256" key="1">
    <source>
        <dbReference type="SAM" id="MobiDB-lite"/>
    </source>
</evidence>
<protein>
    <submittedName>
        <fullName evidence="2">Uncharacterized protein</fullName>
    </submittedName>
</protein>
<feature type="region of interest" description="Disordered" evidence="1">
    <location>
        <begin position="1"/>
        <end position="84"/>
    </location>
</feature>
<feature type="compositionally biased region" description="Basic residues" evidence="1">
    <location>
        <begin position="72"/>
        <end position="82"/>
    </location>
</feature>
<dbReference type="Proteomes" id="UP000261948">
    <property type="component" value="Unassembled WGS sequence"/>
</dbReference>
<evidence type="ECO:0000313" key="2">
    <source>
        <dbReference type="EMBL" id="RGE40920.1"/>
    </source>
</evidence>
<feature type="compositionally biased region" description="Basic and acidic residues" evidence="1">
    <location>
        <begin position="278"/>
        <end position="297"/>
    </location>
</feature>
<reference evidence="2 3" key="1">
    <citation type="submission" date="2018-08" db="EMBL/GenBank/DDBJ databases">
        <title>Comamonas testosteroni strain SWCO2.</title>
        <authorList>
            <person name="Jiang N."/>
            <person name="Zhang X.Z."/>
        </authorList>
    </citation>
    <scope>NUCLEOTIDE SEQUENCE [LARGE SCALE GENOMIC DNA]</scope>
    <source>
        <strain evidence="2 3">SWCO2</strain>
    </source>
</reference>
<gene>
    <name evidence="2" type="ORF">DZC30_19415</name>
</gene>
<feature type="compositionally biased region" description="Basic and acidic residues" evidence="1">
    <location>
        <begin position="21"/>
        <end position="30"/>
    </location>
</feature>